<evidence type="ECO:0000313" key="2">
    <source>
        <dbReference type="EMBL" id="RTH98095.1"/>
    </source>
</evidence>
<feature type="domain" description="Metallo-beta-lactamase" evidence="1">
    <location>
        <begin position="21"/>
        <end position="306"/>
    </location>
</feature>
<dbReference type="SUPFAM" id="SSF56281">
    <property type="entry name" value="Metallo-hydrolase/oxidoreductase"/>
    <property type="match status" value="1"/>
</dbReference>
<organism evidence="2 3">
    <name type="scientific">Thermus scotoductus</name>
    <dbReference type="NCBI Taxonomy" id="37636"/>
    <lineage>
        <taxon>Bacteria</taxon>
        <taxon>Thermotogati</taxon>
        <taxon>Deinococcota</taxon>
        <taxon>Deinococci</taxon>
        <taxon>Thermales</taxon>
        <taxon>Thermaceae</taxon>
        <taxon>Thermus</taxon>
    </lineage>
</organism>
<dbReference type="InterPro" id="IPR011108">
    <property type="entry name" value="RMMBL"/>
</dbReference>
<protein>
    <submittedName>
        <fullName evidence="2">MBL fold metallo-hydrolase</fullName>
    </submittedName>
</protein>
<dbReference type="PANTHER" id="PTHR43694:SF1">
    <property type="entry name" value="RIBONUCLEASE J"/>
    <property type="match status" value="1"/>
</dbReference>
<dbReference type="RefSeq" id="WP_126217298.1">
    <property type="nucleotide sequence ID" value="NZ_PEMH01000364.1"/>
</dbReference>
<sequence>MKSLDLGALKVHIFGGYREIGGNQILLDTEAGSLLLDFGKAFARWGNHFTEFLTPRSGLGLRDLLFLGLLPPIPGLYRDGNDDTLFPSPRERSLLKAQLDGEKVLALLLTHAHLDHSGAVAYLRRDLPVVATAATAAIAKAMQDASQVGLDGEAAYLNPRILDPNEGVLAAKGKSYLRRPFRLLHGQLSHFPQASPAKTKALEGFLWEGAPDPLDLGPFRVKAFPVDHSIPGACAFALDTPEGLVVYTGDLRRHGHWGQKTEDFLQNLEDKEVFLLITEGTRLGRDSKTYTEMDVKEALHRLLKGHPDAPVAVDFAPRNLERLLSTLEVGESLGRKLVVTPKDAYLLMALSEAETTWSDVLSRVKVLREGKGRRPGWEEAVWDDGRVDAITLEEIAKGPEVYVLAFGFYEVNRLLDFRLMERDLGRPSRTGIYVFSNSYWADQEQILDLKVLLQWLAALDFRLYPEDLAKLPSNAGEVGNPFHTSGHAPEGFLLEMVRRLKPRYLLPVHTEQPERWLELVGDEVKVLLAE</sequence>
<dbReference type="InterPro" id="IPR036866">
    <property type="entry name" value="RibonucZ/Hydroxyglut_hydro"/>
</dbReference>
<reference evidence="2 3" key="1">
    <citation type="journal article" date="2019" name="Extremophiles">
        <title>Biogeography of thermophiles and predominance of Thermus scotoductus in domestic water heaters.</title>
        <authorList>
            <person name="Wilpiszeski R.L."/>
            <person name="Zhang Z."/>
            <person name="House C.H."/>
        </authorList>
    </citation>
    <scope>NUCLEOTIDE SEQUENCE [LARGE SCALE GENOMIC DNA]</scope>
    <source>
        <strain evidence="2 3">16_S16</strain>
    </source>
</reference>
<name>A0A430UEZ7_THESC</name>
<dbReference type="Gene3D" id="3.60.15.10">
    <property type="entry name" value="Ribonuclease Z/Hydroxyacylglutathione hydrolase-like"/>
    <property type="match status" value="1"/>
</dbReference>
<dbReference type="EMBL" id="PEMH01000364">
    <property type="protein sequence ID" value="RTH98095.1"/>
    <property type="molecule type" value="Genomic_DNA"/>
</dbReference>
<dbReference type="AlphaFoldDB" id="A0A430UEZ7"/>
<dbReference type="GO" id="GO:0016787">
    <property type="term" value="F:hydrolase activity"/>
    <property type="evidence" value="ECO:0007669"/>
    <property type="project" value="UniProtKB-KW"/>
</dbReference>
<dbReference type="Pfam" id="PF07521">
    <property type="entry name" value="RMMBL"/>
    <property type="match status" value="1"/>
</dbReference>
<keyword evidence="2" id="KW-0378">Hydrolase</keyword>
<gene>
    <name evidence="2" type="ORF">CSW29_10745</name>
</gene>
<accession>A0A430UEZ7</accession>
<evidence type="ECO:0000313" key="3">
    <source>
        <dbReference type="Proteomes" id="UP000288347"/>
    </source>
</evidence>
<dbReference type="InterPro" id="IPR001279">
    <property type="entry name" value="Metallo-B-lactamas"/>
</dbReference>
<proteinExistence type="predicted"/>
<comment type="caution">
    <text evidence="2">The sequence shown here is derived from an EMBL/GenBank/DDBJ whole genome shotgun (WGS) entry which is preliminary data.</text>
</comment>
<dbReference type="Proteomes" id="UP000288347">
    <property type="component" value="Unassembled WGS sequence"/>
</dbReference>
<dbReference type="PANTHER" id="PTHR43694">
    <property type="entry name" value="RIBONUCLEASE J"/>
    <property type="match status" value="1"/>
</dbReference>
<evidence type="ECO:0000259" key="1">
    <source>
        <dbReference type="SMART" id="SM00849"/>
    </source>
</evidence>
<dbReference type="SMART" id="SM00849">
    <property type="entry name" value="Lactamase_B"/>
    <property type="match status" value="1"/>
</dbReference>
<dbReference type="Pfam" id="PF00753">
    <property type="entry name" value="Lactamase_B"/>
    <property type="match status" value="1"/>
</dbReference>